<dbReference type="GO" id="GO:0071949">
    <property type="term" value="F:FAD binding"/>
    <property type="evidence" value="ECO:0007669"/>
    <property type="project" value="InterPro"/>
</dbReference>
<dbReference type="Gene3D" id="3.50.50.60">
    <property type="entry name" value="FAD/NAD(P)-binding domain"/>
    <property type="match status" value="1"/>
</dbReference>
<dbReference type="InterPro" id="IPR036188">
    <property type="entry name" value="FAD/NAD-bd_sf"/>
</dbReference>
<comment type="caution">
    <text evidence="7">The sequence shown here is derived from an EMBL/GenBank/DDBJ whole genome shotgun (WGS) entry which is preliminary data.</text>
</comment>
<proteinExistence type="predicted"/>
<dbReference type="Proteomes" id="UP000566819">
    <property type="component" value="Unassembled WGS sequence"/>
</dbReference>
<dbReference type="EMBL" id="JAAMPI010000025">
    <property type="protein sequence ID" value="KAF4637372.1"/>
    <property type="molecule type" value="Genomic_DNA"/>
</dbReference>
<dbReference type="AlphaFoldDB" id="A0A8H4RZG4"/>
<protein>
    <recommendedName>
        <fullName evidence="6">FAD-binding domain-containing protein</fullName>
    </recommendedName>
</protein>
<keyword evidence="2" id="KW-0285">Flavoprotein</keyword>
<evidence type="ECO:0000313" key="8">
    <source>
        <dbReference type="Proteomes" id="UP000566819"/>
    </source>
</evidence>
<dbReference type="SUPFAM" id="SSF51905">
    <property type="entry name" value="FAD/NAD(P)-binding domain"/>
    <property type="match status" value="1"/>
</dbReference>
<name>A0A8H4RZG4_9HELO</name>
<evidence type="ECO:0000256" key="2">
    <source>
        <dbReference type="ARBA" id="ARBA00022630"/>
    </source>
</evidence>
<evidence type="ECO:0000256" key="4">
    <source>
        <dbReference type="ARBA" id="ARBA00023002"/>
    </source>
</evidence>
<evidence type="ECO:0000259" key="6">
    <source>
        <dbReference type="Pfam" id="PF01494"/>
    </source>
</evidence>
<keyword evidence="5" id="KW-0503">Monooxygenase</keyword>
<dbReference type="PRINTS" id="PR00420">
    <property type="entry name" value="RNGMNOXGNASE"/>
</dbReference>
<feature type="domain" description="FAD-binding" evidence="6">
    <location>
        <begin position="327"/>
        <end position="359"/>
    </location>
</feature>
<comment type="cofactor">
    <cofactor evidence="1">
        <name>FAD</name>
        <dbReference type="ChEBI" id="CHEBI:57692"/>
    </cofactor>
</comment>
<keyword evidence="3" id="KW-0274">FAD</keyword>
<reference evidence="7 8" key="1">
    <citation type="submission" date="2020-03" db="EMBL/GenBank/DDBJ databases">
        <title>Draft Genome Sequence of Cudoniella acicularis.</title>
        <authorList>
            <person name="Buettner E."/>
            <person name="Kellner H."/>
        </authorList>
    </citation>
    <scope>NUCLEOTIDE SEQUENCE [LARGE SCALE GENOMIC DNA]</scope>
    <source>
        <strain evidence="7 8">DSM 108380</strain>
    </source>
</reference>
<gene>
    <name evidence="7" type="ORF">G7Y89_g723</name>
</gene>
<evidence type="ECO:0000256" key="1">
    <source>
        <dbReference type="ARBA" id="ARBA00001974"/>
    </source>
</evidence>
<evidence type="ECO:0000256" key="5">
    <source>
        <dbReference type="ARBA" id="ARBA00023033"/>
    </source>
</evidence>
<organism evidence="7 8">
    <name type="scientific">Cudoniella acicularis</name>
    <dbReference type="NCBI Taxonomy" id="354080"/>
    <lineage>
        <taxon>Eukaryota</taxon>
        <taxon>Fungi</taxon>
        <taxon>Dikarya</taxon>
        <taxon>Ascomycota</taxon>
        <taxon>Pezizomycotina</taxon>
        <taxon>Leotiomycetes</taxon>
        <taxon>Helotiales</taxon>
        <taxon>Tricladiaceae</taxon>
        <taxon>Cudoniella</taxon>
    </lineage>
</organism>
<dbReference type="PANTHER" id="PTHR47178">
    <property type="entry name" value="MONOOXYGENASE, FAD-BINDING"/>
    <property type="match status" value="1"/>
</dbReference>
<accession>A0A8H4RZG4</accession>
<dbReference type="PANTHER" id="PTHR47178:SF5">
    <property type="entry name" value="FAD-BINDING DOMAIN-CONTAINING PROTEIN"/>
    <property type="match status" value="1"/>
</dbReference>
<dbReference type="GO" id="GO:0004497">
    <property type="term" value="F:monooxygenase activity"/>
    <property type="evidence" value="ECO:0007669"/>
    <property type="project" value="UniProtKB-KW"/>
</dbReference>
<dbReference type="OrthoDB" id="655030at2759"/>
<dbReference type="InterPro" id="IPR002938">
    <property type="entry name" value="FAD-bd"/>
</dbReference>
<dbReference type="Pfam" id="PF01494">
    <property type="entry name" value="FAD_binding_3"/>
    <property type="match status" value="1"/>
</dbReference>
<keyword evidence="4" id="KW-0560">Oxidoreductase</keyword>
<evidence type="ECO:0000256" key="3">
    <source>
        <dbReference type="ARBA" id="ARBA00022827"/>
    </source>
</evidence>
<keyword evidence="8" id="KW-1185">Reference proteome</keyword>
<evidence type="ECO:0000313" key="7">
    <source>
        <dbReference type="EMBL" id="KAF4637372.1"/>
    </source>
</evidence>
<dbReference type="Pfam" id="PF13450">
    <property type="entry name" value="NAD_binding_8"/>
    <property type="match status" value="1"/>
</dbReference>
<sequence length="408" mass="44026">MSPPHVLIIGGGIGGLVLAQGLAKRGIMFTLFERDATPTSRAQGYRIRIAGAGANGLEECLNKELWDLFEDTCAETKPFGAFLNAIDGSTTPPLFPMGPAGKKVGMVPPGSGGQKAYTVDRTLFRSLLLLGQESHIQFGKDYTHYKITPSGITAFFSDGSSAEGTFLVGVDGRSSRVRKQLLPQLRYVDSDSRIVYGKTPLTSELFARFPSEGLKGMSAIRDGNLLLFLEPIRFPKDAAIESNGRLQPVEDYVYWVFGGNAEHFGLSDEEFHSLSGKQAAELTLKTTGHWKAGFRSMFELQNVAQSAPLRLISAKPSRPEWPPSAHVTLLGDSIHAMLPTGGSGANCAIADAALLARLICEEGISKEMSGNFIDLMWEYALPSIEGSAQGAQKLWGFKGFEGAKEVGF</sequence>